<evidence type="ECO:0000313" key="4">
    <source>
        <dbReference type="Proteomes" id="UP001597393"/>
    </source>
</evidence>
<keyword evidence="4" id="KW-1185">Reference proteome</keyword>
<dbReference type="PANTHER" id="PTHR43668">
    <property type="entry name" value="ALLANTOINASE"/>
    <property type="match status" value="1"/>
</dbReference>
<dbReference type="CDD" id="cd01317">
    <property type="entry name" value="DHOase_IIa"/>
    <property type="match status" value="1"/>
</dbReference>
<dbReference type="RefSeq" id="WP_380869035.1">
    <property type="nucleotide sequence ID" value="NZ_JBHUMA010000006.1"/>
</dbReference>
<sequence length="422" mass="45464">MATVLINSATLVLPGHAHHLKQVDVLLENGTIKSIGSISLQENENWEVIDARGQYLSPGFFDLSANFGEPGLETKEDLQTGMATAAAGGYTAVAVQPNTNPAVYTRAEVSLLVNASKGGFVKVLPIGAISKKRQGEELAELYDMKLAGAVAFSDGDRSIQQAGLMSRALLYAKGFDGLIMAFAQDESIAGGNKMNEGEVSTYLGMKGIPNLAESVMVSRDLSLAAYHDARIHFSAISTAEAVDLIREAKKQGTRVTCDVAAHHLLLTDESVKTFDSQYKVSPPLRTQKDVDALKAGLADGTIDAIVSQHTPHEIEFKQVEFHIAHDGVIALQTVLPTLLSAGFSPEQIVKHIAINPRRVLGQTIPKFEEGEQADLVLFDANANWTFDRSTNKSKSINSPWFGQQLVGKSVLTVVNNQLVKQS</sequence>
<dbReference type="Pfam" id="PF12890">
    <property type="entry name" value="DHOase"/>
    <property type="match status" value="1"/>
</dbReference>
<dbReference type="InterPro" id="IPR032466">
    <property type="entry name" value="Metal_Hydrolase"/>
</dbReference>
<comment type="caution">
    <text evidence="3">The sequence shown here is derived from an EMBL/GenBank/DDBJ whole genome shotgun (WGS) entry which is preliminary data.</text>
</comment>
<dbReference type="SUPFAM" id="SSF51556">
    <property type="entry name" value="Metallo-dependent hydrolases"/>
    <property type="match status" value="1"/>
</dbReference>
<dbReference type="Gene3D" id="3.20.20.140">
    <property type="entry name" value="Metal-dependent hydrolases"/>
    <property type="match status" value="1"/>
</dbReference>
<gene>
    <name evidence="3" type="ORF">ACFSQ3_08065</name>
</gene>
<proteinExistence type="predicted"/>
<dbReference type="Gene3D" id="2.30.40.10">
    <property type="entry name" value="Urease, subunit C, domain 1"/>
    <property type="match status" value="1"/>
</dbReference>
<dbReference type="Proteomes" id="UP001597393">
    <property type="component" value="Unassembled WGS sequence"/>
</dbReference>
<accession>A0ABW5NIH1</accession>
<reference evidence="4" key="1">
    <citation type="journal article" date="2019" name="Int. J. Syst. Evol. Microbiol.">
        <title>The Global Catalogue of Microorganisms (GCM) 10K type strain sequencing project: providing services to taxonomists for standard genome sequencing and annotation.</title>
        <authorList>
            <consortium name="The Broad Institute Genomics Platform"/>
            <consortium name="The Broad Institute Genome Sequencing Center for Infectious Disease"/>
            <person name="Wu L."/>
            <person name="Ma J."/>
        </authorList>
    </citation>
    <scope>NUCLEOTIDE SEQUENCE [LARGE SCALE GENOMIC DNA]</scope>
    <source>
        <strain evidence="4">KCTC 42248</strain>
    </source>
</reference>
<dbReference type="InterPro" id="IPR050138">
    <property type="entry name" value="DHOase/Allantoinase_Hydrolase"/>
</dbReference>
<dbReference type="PANTHER" id="PTHR43668:SF2">
    <property type="entry name" value="ALLANTOINASE"/>
    <property type="match status" value="1"/>
</dbReference>
<dbReference type="EMBL" id="JBHUMA010000006">
    <property type="protein sequence ID" value="MFD2598906.1"/>
    <property type="molecule type" value="Genomic_DNA"/>
</dbReference>
<evidence type="ECO:0000256" key="1">
    <source>
        <dbReference type="ARBA" id="ARBA00022975"/>
    </source>
</evidence>
<feature type="domain" description="Dihydroorotase catalytic" evidence="2">
    <location>
        <begin position="54"/>
        <end position="240"/>
    </location>
</feature>
<dbReference type="InterPro" id="IPR004722">
    <property type="entry name" value="DHOase"/>
</dbReference>
<dbReference type="InterPro" id="IPR011059">
    <property type="entry name" value="Metal-dep_hydrolase_composite"/>
</dbReference>
<dbReference type="InterPro" id="IPR024403">
    <property type="entry name" value="DHOase_cat"/>
</dbReference>
<dbReference type="SUPFAM" id="SSF51338">
    <property type="entry name" value="Composite domain of metallo-dependent hydrolases"/>
    <property type="match status" value="1"/>
</dbReference>
<dbReference type="NCBIfam" id="TIGR00857">
    <property type="entry name" value="pyrC_multi"/>
    <property type="match status" value="1"/>
</dbReference>
<organism evidence="3 4">
    <name type="scientific">Sphingobacterium corticis</name>
    <dbReference type="NCBI Taxonomy" id="1812823"/>
    <lineage>
        <taxon>Bacteria</taxon>
        <taxon>Pseudomonadati</taxon>
        <taxon>Bacteroidota</taxon>
        <taxon>Sphingobacteriia</taxon>
        <taxon>Sphingobacteriales</taxon>
        <taxon>Sphingobacteriaceae</taxon>
        <taxon>Sphingobacterium</taxon>
    </lineage>
</organism>
<protein>
    <submittedName>
        <fullName evidence="3">Dihydroorotase family protein</fullName>
    </submittedName>
</protein>
<evidence type="ECO:0000313" key="3">
    <source>
        <dbReference type="EMBL" id="MFD2598906.1"/>
    </source>
</evidence>
<name>A0ABW5NIH1_9SPHI</name>
<evidence type="ECO:0000259" key="2">
    <source>
        <dbReference type="Pfam" id="PF12890"/>
    </source>
</evidence>
<keyword evidence="1" id="KW-0665">Pyrimidine biosynthesis</keyword>